<dbReference type="Pfam" id="PF01979">
    <property type="entry name" value="Amidohydro_1"/>
    <property type="match status" value="1"/>
</dbReference>
<comment type="cofactor">
    <cofactor evidence="1">
        <name>Zn(2+)</name>
        <dbReference type="ChEBI" id="CHEBI:29105"/>
    </cofactor>
</comment>
<gene>
    <name evidence="7" type="primary">hydA</name>
    <name evidence="7" type="ORF">FYJ83_16370</name>
</gene>
<keyword evidence="4 7" id="KW-0378">Hydrolase</keyword>
<dbReference type="InterPro" id="IPR011778">
    <property type="entry name" value="Hydantoinase/dihydroPyrase"/>
</dbReference>
<dbReference type="InterPro" id="IPR032466">
    <property type="entry name" value="Metal_Hydrolase"/>
</dbReference>
<dbReference type="InterPro" id="IPR006680">
    <property type="entry name" value="Amidohydro-rel"/>
</dbReference>
<keyword evidence="8" id="KW-1185">Reference proteome</keyword>
<evidence type="ECO:0000256" key="5">
    <source>
        <dbReference type="PIRSR" id="PIRSR611778-50"/>
    </source>
</evidence>
<feature type="domain" description="Amidohydrolase-related" evidence="6">
    <location>
        <begin position="49"/>
        <end position="435"/>
    </location>
</feature>
<reference evidence="7 8" key="1">
    <citation type="submission" date="2019-09" db="EMBL/GenBank/DDBJ databases">
        <title>In-depth cultivation of the pig gut microbiome towards novel bacterial diversity and tailored functional studies.</title>
        <authorList>
            <person name="Wylensek D."/>
            <person name="Hitch T.C.A."/>
            <person name="Clavel T."/>
        </authorList>
    </citation>
    <scope>NUCLEOTIDE SEQUENCE [LARGE SCALE GENOMIC DNA]</scope>
    <source>
        <strain evidence="7 8">WCA3-693-APC-4?</strain>
    </source>
</reference>
<dbReference type="GO" id="GO:0005829">
    <property type="term" value="C:cytosol"/>
    <property type="evidence" value="ECO:0007669"/>
    <property type="project" value="TreeGrafter"/>
</dbReference>
<evidence type="ECO:0000313" key="8">
    <source>
        <dbReference type="Proteomes" id="UP000469523"/>
    </source>
</evidence>
<dbReference type="PANTHER" id="PTHR11647:SF1">
    <property type="entry name" value="COLLAPSIN RESPONSE MEDIATOR PROTEIN"/>
    <property type="match status" value="1"/>
</dbReference>
<dbReference type="FunFam" id="3.20.20.140:FF:000174">
    <property type="entry name" value="Dihydropyrimidinase-related protein 2"/>
    <property type="match status" value="1"/>
</dbReference>
<dbReference type="GO" id="GO:0046872">
    <property type="term" value="F:metal ion binding"/>
    <property type="evidence" value="ECO:0007669"/>
    <property type="project" value="UniProtKB-KW"/>
</dbReference>
<feature type="modified residue" description="N6-carboxylysine" evidence="5">
    <location>
        <position position="148"/>
    </location>
</feature>
<comment type="PTM">
    <text evidence="5">Carbamylation allows a single lysine to coordinate two divalent metal cations.</text>
</comment>
<dbReference type="SUPFAM" id="SSF51556">
    <property type="entry name" value="Metallo-dependent hydrolases"/>
    <property type="match status" value="1"/>
</dbReference>
<dbReference type="PANTHER" id="PTHR11647">
    <property type="entry name" value="HYDRANTOINASE/DIHYDROPYRIMIDINASE FAMILY MEMBER"/>
    <property type="match status" value="1"/>
</dbReference>
<name>A0A6N7XLW8_9FIRM</name>
<dbReference type="InterPro" id="IPR050378">
    <property type="entry name" value="Metallo-dep_Hydrolases_sf"/>
</dbReference>
<dbReference type="SUPFAM" id="SSF51338">
    <property type="entry name" value="Composite domain of metallo-dependent hydrolases"/>
    <property type="match status" value="1"/>
</dbReference>
<proteinExistence type="inferred from homology"/>
<dbReference type="GO" id="GO:0004157">
    <property type="term" value="F:dihydropyrimidinase activity"/>
    <property type="evidence" value="ECO:0007669"/>
    <property type="project" value="UniProtKB-EC"/>
</dbReference>
<evidence type="ECO:0000259" key="6">
    <source>
        <dbReference type="Pfam" id="PF01979"/>
    </source>
</evidence>
<dbReference type="InterPro" id="IPR011059">
    <property type="entry name" value="Metal-dep_hydrolase_composite"/>
</dbReference>
<evidence type="ECO:0000313" key="7">
    <source>
        <dbReference type="EMBL" id="MSU03039.1"/>
    </source>
</evidence>
<evidence type="ECO:0000256" key="3">
    <source>
        <dbReference type="ARBA" id="ARBA00022723"/>
    </source>
</evidence>
<dbReference type="RefSeq" id="WP_154442443.1">
    <property type="nucleotide sequence ID" value="NZ_JAHLPJ010000001.1"/>
</dbReference>
<comment type="caution">
    <text evidence="7">The sequence shown here is derived from an EMBL/GenBank/DDBJ whole genome shotgun (WGS) entry which is preliminary data.</text>
</comment>
<dbReference type="Proteomes" id="UP000469523">
    <property type="component" value="Unassembled WGS sequence"/>
</dbReference>
<dbReference type="EC" id="3.5.2.2" evidence="7"/>
<dbReference type="Gene3D" id="3.20.20.140">
    <property type="entry name" value="Metal-dependent hydrolases"/>
    <property type="match status" value="1"/>
</dbReference>
<keyword evidence="3" id="KW-0479">Metal-binding</keyword>
<dbReference type="EMBL" id="VUNQ01000052">
    <property type="protein sequence ID" value="MSU03039.1"/>
    <property type="molecule type" value="Genomic_DNA"/>
</dbReference>
<dbReference type="NCBIfam" id="TIGR02033">
    <property type="entry name" value="D-hydantoinase"/>
    <property type="match status" value="1"/>
</dbReference>
<sequence>MSLLIKNGVIVTAMEEYKGDILVEEGKIVAIGKDLEAKAEEIIDAKGMYVLPGGVDQHVHFSFEFNGSKVRGFETSNAAAVGGTTTVIEFVNQIKGKGLIDTIDDYRKENAEGIAMVDYSFHGIITDPSTGVYDEIAKLPEAGYPTVKLFMAYKGMFFHCDDDVIAKSMQKAREAGVTIMVHAENADLIDVLQRECVEKGQVEPYYHAVSRPPMVEVEATERAINIARLMDAPLYVVHVSTKGAVDAIKRAQDEGLPIYGETCTHYLTLDKENLAKPNFQGAKYVCSPALREQDDMDYLWESIKNGWLNAISSDHCGFNWAEQKHMGKDDFRNIPNGAPGLENRLGVLWTTGVETGKITRSQLVNLFATKPAKINGLGDRKGHIGVGYDADIVLYNPNHKSVISNETSLQGVDYNSYEGMEQIGRPEKVFLRGQLIVDEGKYIGQQGQGEFVPGKAFGLCYDGVER</sequence>
<accession>A0A6N7XLW8</accession>
<evidence type="ECO:0000256" key="1">
    <source>
        <dbReference type="ARBA" id="ARBA00001947"/>
    </source>
</evidence>
<comment type="similarity">
    <text evidence="2">Belongs to the metallo-dependent hydrolases superfamily. Hydantoinase/dihydropyrimidinase family.</text>
</comment>
<dbReference type="CDD" id="cd01314">
    <property type="entry name" value="D-HYD"/>
    <property type="match status" value="1"/>
</dbReference>
<evidence type="ECO:0000256" key="2">
    <source>
        <dbReference type="ARBA" id="ARBA00008829"/>
    </source>
</evidence>
<dbReference type="Gene3D" id="2.30.40.10">
    <property type="entry name" value="Urease, subunit C, domain 1"/>
    <property type="match status" value="1"/>
</dbReference>
<dbReference type="AlphaFoldDB" id="A0A6N7XLW8"/>
<evidence type="ECO:0000256" key="4">
    <source>
        <dbReference type="ARBA" id="ARBA00022801"/>
    </source>
</evidence>
<protein>
    <submittedName>
        <fullName evidence="7">Dihydropyrimidinase</fullName>
        <ecNumber evidence="7">3.5.2.2</ecNumber>
    </submittedName>
</protein>
<organism evidence="7 8">
    <name type="scientific">Tissierella pigra</name>
    <dbReference type="NCBI Taxonomy" id="2607614"/>
    <lineage>
        <taxon>Bacteria</taxon>
        <taxon>Bacillati</taxon>
        <taxon>Bacillota</taxon>
        <taxon>Tissierellia</taxon>
        <taxon>Tissierellales</taxon>
        <taxon>Tissierellaceae</taxon>
        <taxon>Tissierella</taxon>
    </lineage>
</organism>